<evidence type="ECO:0000259" key="1">
    <source>
        <dbReference type="PROSITE" id="PS51704"/>
    </source>
</evidence>
<gene>
    <name evidence="2" type="ORF">EPA93_42810</name>
</gene>
<dbReference type="GO" id="GO:0006629">
    <property type="term" value="P:lipid metabolic process"/>
    <property type="evidence" value="ECO:0007669"/>
    <property type="project" value="InterPro"/>
</dbReference>
<dbReference type="AlphaFoldDB" id="A0A4P6K3K3"/>
<dbReference type="KEGG" id="kbs:EPA93_42810"/>
<dbReference type="OrthoDB" id="384721at2"/>
<dbReference type="Proteomes" id="UP000290365">
    <property type="component" value="Chromosome"/>
</dbReference>
<keyword evidence="3" id="KW-1185">Reference proteome</keyword>
<dbReference type="PANTHER" id="PTHR46211">
    <property type="entry name" value="GLYCEROPHOSPHORYL DIESTER PHOSPHODIESTERASE"/>
    <property type="match status" value="1"/>
</dbReference>
<evidence type="ECO:0000313" key="3">
    <source>
        <dbReference type="Proteomes" id="UP000290365"/>
    </source>
</evidence>
<protein>
    <recommendedName>
        <fullName evidence="1">GP-PDE domain-containing protein</fullName>
    </recommendedName>
</protein>
<dbReference type="InterPro" id="IPR030395">
    <property type="entry name" value="GP_PDE_dom"/>
</dbReference>
<sequence>MMIARTQYVAHRGGAELAPENTLAAFQTALTLPVDAIELDVHMTRDGQTLVIHDNVLERCTDGQGNILDFDFSHLRSLNAAAHFPGGWPERQQIPTLREVLDLARGRVQAYIEIKPSKHNGVVGRYPNIAETVIKEVRDAGMLNDVLVIAFDWGMLELVKSLEPAIQAGALVDLEVWDPQAEHALDTLFKGVKRTGCSWINLSERLFTEDLLEAVHSRGYKLGLWTVDVLEDLRRFAAAGVDSLTSDRPDLFTKL</sequence>
<organism evidence="2 3">
    <name type="scientific">Ktedonosporobacter rubrisoli</name>
    <dbReference type="NCBI Taxonomy" id="2509675"/>
    <lineage>
        <taxon>Bacteria</taxon>
        <taxon>Bacillati</taxon>
        <taxon>Chloroflexota</taxon>
        <taxon>Ktedonobacteria</taxon>
        <taxon>Ktedonobacterales</taxon>
        <taxon>Ktedonosporobacteraceae</taxon>
        <taxon>Ktedonosporobacter</taxon>
    </lineage>
</organism>
<reference evidence="2 3" key="1">
    <citation type="submission" date="2019-01" db="EMBL/GenBank/DDBJ databases">
        <title>Ktedonosporobacter rubrisoli SCAWS-G2.</title>
        <authorList>
            <person name="Huang Y."/>
            <person name="Yan B."/>
        </authorList>
    </citation>
    <scope>NUCLEOTIDE SEQUENCE [LARGE SCALE GENOMIC DNA]</scope>
    <source>
        <strain evidence="2 3">SCAWS-G2</strain>
    </source>
</reference>
<dbReference type="InterPro" id="IPR017946">
    <property type="entry name" value="PLC-like_Pdiesterase_TIM-brl"/>
</dbReference>
<dbReference type="Pfam" id="PF03009">
    <property type="entry name" value="GDPD"/>
    <property type="match status" value="1"/>
</dbReference>
<feature type="domain" description="GP-PDE" evidence="1">
    <location>
        <begin position="6"/>
        <end position="255"/>
    </location>
</feature>
<dbReference type="PROSITE" id="PS51704">
    <property type="entry name" value="GP_PDE"/>
    <property type="match status" value="1"/>
</dbReference>
<dbReference type="Gene3D" id="3.20.20.190">
    <property type="entry name" value="Phosphatidylinositol (PI) phosphodiesterase"/>
    <property type="match status" value="1"/>
</dbReference>
<dbReference type="PANTHER" id="PTHR46211:SF14">
    <property type="entry name" value="GLYCEROPHOSPHODIESTER PHOSPHODIESTERASE"/>
    <property type="match status" value="1"/>
</dbReference>
<dbReference type="SUPFAM" id="SSF51695">
    <property type="entry name" value="PLC-like phosphodiesterases"/>
    <property type="match status" value="1"/>
</dbReference>
<dbReference type="EMBL" id="CP035758">
    <property type="protein sequence ID" value="QBD82350.1"/>
    <property type="molecule type" value="Genomic_DNA"/>
</dbReference>
<dbReference type="GO" id="GO:0008081">
    <property type="term" value="F:phosphoric diester hydrolase activity"/>
    <property type="evidence" value="ECO:0007669"/>
    <property type="project" value="InterPro"/>
</dbReference>
<accession>A0A4P6K3K3</accession>
<name>A0A4P6K3K3_KTERU</name>
<evidence type="ECO:0000313" key="2">
    <source>
        <dbReference type="EMBL" id="QBD82350.1"/>
    </source>
</evidence>
<proteinExistence type="predicted"/>